<evidence type="ECO:0000256" key="1">
    <source>
        <dbReference type="SAM" id="MobiDB-lite"/>
    </source>
</evidence>
<feature type="region of interest" description="Disordered" evidence="1">
    <location>
        <begin position="1"/>
        <end position="25"/>
    </location>
</feature>
<evidence type="ECO:0000313" key="4">
    <source>
        <dbReference type="Proteomes" id="UP001056201"/>
    </source>
</evidence>
<feature type="transmembrane region" description="Helical" evidence="2">
    <location>
        <begin position="68"/>
        <end position="90"/>
    </location>
</feature>
<keyword evidence="2" id="KW-1133">Transmembrane helix</keyword>
<dbReference type="EMBL" id="CP097636">
    <property type="protein sequence ID" value="URI08950.1"/>
    <property type="molecule type" value="Genomic_DNA"/>
</dbReference>
<evidence type="ECO:0000313" key="3">
    <source>
        <dbReference type="EMBL" id="URI08950.1"/>
    </source>
</evidence>
<keyword evidence="2" id="KW-0472">Membrane</keyword>
<dbReference type="RefSeq" id="WP_250197168.1">
    <property type="nucleotide sequence ID" value="NZ_CP097636.1"/>
</dbReference>
<sequence length="94" mass="9623">MSSTHAAGMAAIGAPAPKTPAAPRRVPTGQGLLVSAYGATPSTLDHDACVVQAALLRRHKVIERRARAGLRVLVLLAFSFGLAAAVRWGIGALA</sequence>
<name>A0ABY4S8H8_AQUTE</name>
<gene>
    <name evidence="3" type="ORF">MW290_25615</name>
</gene>
<dbReference type="Proteomes" id="UP001056201">
    <property type="component" value="Chromosome 2"/>
</dbReference>
<evidence type="ECO:0000256" key="2">
    <source>
        <dbReference type="SAM" id="Phobius"/>
    </source>
</evidence>
<organism evidence="3 4">
    <name type="scientific">Aquincola tertiaricarbonis</name>
    <dbReference type="NCBI Taxonomy" id="391953"/>
    <lineage>
        <taxon>Bacteria</taxon>
        <taxon>Pseudomonadati</taxon>
        <taxon>Pseudomonadota</taxon>
        <taxon>Betaproteobacteria</taxon>
        <taxon>Burkholderiales</taxon>
        <taxon>Sphaerotilaceae</taxon>
        <taxon>Aquincola</taxon>
    </lineage>
</organism>
<proteinExistence type="predicted"/>
<feature type="compositionally biased region" description="Low complexity" evidence="1">
    <location>
        <begin position="1"/>
        <end position="23"/>
    </location>
</feature>
<reference evidence="3" key="1">
    <citation type="submission" date="2022-05" db="EMBL/GenBank/DDBJ databases">
        <title>An RpoN-dependent PEP-CTERM gene is involved in floc formation of an Aquincola tertiaricarbonis strain.</title>
        <authorList>
            <person name="Qiu D."/>
            <person name="Xia M."/>
        </authorList>
    </citation>
    <scope>NUCLEOTIDE SEQUENCE</scope>
    <source>
        <strain evidence="3">RN12</strain>
    </source>
</reference>
<keyword evidence="4" id="KW-1185">Reference proteome</keyword>
<keyword evidence="2" id="KW-0812">Transmembrane</keyword>
<protein>
    <submittedName>
        <fullName evidence="3">Uncharacterized protein</fullName>
    </submittedName>
</protein>
<accession>A0ABY4S8H8</accession>